<comment type="caution">
    <text evidence="2">The sequence shown here is derived from an EMBL/GenBank/DDBJ whole genome shotgun (WGS) entry which is preliminary data.</text>
</comment>
<organism evidence="2 3">
    <name type="scientific">Portunus trituberculatus</name>
    <name type="common">Swimming crab</name>
    <name type="synonym">Neptunus trituberculatus</name>
    <dbReference type="NCBI Taxonomy" id="210409"/>
    <lineage>
        <taxon>Eukaryota</taxon>
        <taxon>Metazoa</taxon>
        <taxon>Ecdysozoa</taxon>
        <taxon>Arthropoda</taxon>
        <taxon>Crustacea</taxon>
        <taxon>Multicrustacea</taxon>
        <taxon>Malacostraca</taxon>
        <taxon>Eumalacostraca</taxon>
        <taxon>Eucarida</taxon>
        <taxon>Decapoda</taxon>
        <taxon>Pleocyemata</taxon>
        <taxon>Brachyura</taxon>
        <taxon>Eubrachyura</taxon>
        <taxon>Portunoidea</taxon>
        <taxon>Portunidae</taxon>
        <taxon>Portuninae</taxon>
        <taxon>Portunus</taxon>
    </lineage>
</organism>
<evidence type="ECO:0000313" key="3">
    <source>
        <dbReference type="Proteomes" id="UP000324222"/>
    </source>
</evidence>
<protein>
    <recommendedName>
        <fullName evidence="1">Helix-turn-helix domain-containing protein</fullName>
    </recommendedName>
</protein>
<proteinExistence type="predicted"/>
<sequence length="250" mass="28432">MRSSLLPSIQSLNGRSECPQKYKDSTIGAYIRRALIHCSAWKQVHEEIERSPQVLVNNSFNENDIHRLTKKIPDSWYYSKKEHEKKEEIEIFYKAAFSTAYIEDERIMRQIVKKMSNPGSFQRLLSEGLASNGLPDVKLPPLPKPEAIRGIMGLEDHMGSLPAGPIPGISTQVTQQLVTSWRRGEQESRLDHTLGPPSRSTPVYHRGVYCRLLCTMSILVTVLYLVQELMSIMLMIFPRLYSTQVAPTGC</sequence>
<gene>
    <name evidence="2" type="ORF">E2C01_083146</name>
</gene>
<dbReference type="Proteomes" id="UP000324222">
    <property type="component" value="Unassembled WGS sequence"/>
</dbReference>
<keyword evidence="3" id="KW-1185">Reference proteome</keyword>
<feature type="domain" description="Helix-turn-helix" evidence="1">
    <location>
        <begin position="11"/>
        <end position="67"/>
    </location>
</feature>
<evidence type="ECO:0000313" key="2">
    <source>
        <dbReference type="EMBL" id="MPC88246.1"/>
    </source>
</evidence>
<dbReference type="InterPro" id="IPR058912">
    <property type="entry name" value="HTH_animal"/>
</dbReference>
<dbReference type="AlphaFoldDB" id="A0A5B7J2N9"/>
<dbReference type="Pfam" id="PF26215">
    <property type="entry name" value="HTH_animal"/>
    <property type="match status" value="1"/>
</dbReference>
<reference evidence="2 3" key="1">
    <citation type="submission" date="2019-05" db="EMBL/GenBank/DDBJ databases">
        <title>Another draft genome of Portunus trituberculatus and its Hox gene families provides insights of decapod evolution.</title>
        <authorList>
            <person name="Jeong J.-H."/>
            <person name="Song I."/>
            <person name="Kim S."/>
            <person name="Choi T."/>
            <person name="Kim D."/>
            <person name="Ryu S."/>
            <person name="Kim W."/>
        </authorList>
    </citation>
    <scope>NUCLEOTIDE SEQUENCE [LARGE SCALE GENOMIC DNA]</scope>
    <source>
        <tissue evidence="2">Muscle</tissue>
    </source>
</reference>
<evidence type="ECO:0000259" key="1">
    <source>
        <dbReference type="Pfam" id="PF26215"/>
    </source>
</evidence>
<accession>A0A5B7J2N9</accession>
<name>A0A5B7J2N9_PORTR</name>
<dbReference type="EMBL" id="VSRR010077185">
    <property type="protein sequence ID" value="MPC88246.1"/>
    <property type="molecule type" value="Genomic_DNA"/>
</dbReference>